<gene>
    <name evidence="1" type="ordered locus">CLL_A2457</name>
</gene>
<evidence type="ECO:0008006" key="2">
    <source>
        <dbReference type="Google" id="ProtNLM"/>
    </source>
</evidence>
<sequence length="427" mass="50535">MKILFIACYSPLINNSAAIETLQYLNKLSEIPGNEIHLLTVNFPKNSIYYDEYLFSMMDSKIKYHLIDGGVIFKKFIPRKQSIANVNKEPIKNRKFLRKIKNAFVIPDMYYGWAKKAAKYGIELMQKEKFDVMFSMHEPPSSHLCAYYIKRKFKDVPWITYWSDPWLKDSTRQNSFILKRLVEKNMEKNVVQIADKFIFVTEENRKDYLNQYKVVNSKSEFTYILNRGFDKELYNKLSLESTPQLINKNKINMVYTGEIFTKLRNINPFIEALEEIRDENKDDYELLNILFFGNIDDIEVKRKLSNLEIVKVSPRIPFDEALKYMLNSEILLLFGNKNSKQIPAKIYDYFGTDSRIFVIYGDNNDPIKDIVENNKKCINTNNSVKEIKDNIYKLIGLYKSNDIKSEPDYRYEWNSIVKKLNTILEEK</sequence>
<accession>B2TS39</accession>
<protein>
    <recommendedName>
        <fullName evidence="2">Glycosyltransferase family 4 protein</fullName>
    </recommendedName>
</protein>
<dbReference type="EMBL" id="CP001056">
    <property type="protein sequence ID" value="ACD23888.1"/>
    <property type="molecule type" value="Genomic_DNA"/>
</dbReference>
<dbReference type="KEGG" id="cbk:CLL_A2457"/>
<dbReference type="SUPFAM" id="SSF53756">
    <property type="entry name" value="UDP-Glycosyltransferase/glycogen phosphorylase"/>
    <property type="match status" value="1"/>
</dbReference>
<proteinExistence type="predicted"/>
<dbReference type="Gene3D" id="3.40.50.2000">
    <property type="entry name" value="Glycogen Phosphorylase B"/>
    <property type="match status" value="1"/>
</dbReference>
<reference evidence="1" key="2">
    <citation type="submission" date="2009-08" db="EMBL/GenBank/DDBJ databases">
        <authorList>
            <person name="Shrivastava S."/>
            <person name="Brinkac L.M."/>
            <person name="Dodson R.J."/>
            <person name="Harkins D.M."/>
            <person name="Durkin A.S."/>
            <person name="Sutton G."/>
        </authorList>
    </citation>
    <scope>NUCLEOTIDE SEQUENCE</scope>
    <source>
        <strain evidence="1">Eklund 17B</strain>
    </source>
</reference>
<organism evidence="1">
    <name type="scientific">Clostridium botulinum (strain Eklund 17B / Type B)</name>
    <dbReference type="NCBI Taxonomy" id="935198"/>
    <lineage>
        <taxon>Bacteria</taxon>
        <taxon>Bacillati</taxon>
        <taxon>Bacillota</taxon>
        <taxon>Clostridia</taxon>
        <taxon>Eubacteriales</taxon>
        <taxon>Clostridiaceae</taxon>
        <taxon>Clostridium</taxon>
    </lineage>
</organism>
<dbReference type="HOGENOM" id="CLU_032377_2_0_9"/>
<reference evidence="1" key="1">
    <citation type="submission" date="2009-06" db="EMBL/GenBank/DDBJ databases">
        <authorList>
            <consortium name="US DOE Joint Genome Institute (JGI-PGF)"/>
            <person name="Lucas S."/>
            <person name="Copeland A."/>
            <person name="Lapidus A."/>
            <person name="Glavina del Rio T."/>
            <person name="Dalin E."/>
            <person name="Tice H."/>
            <person name="Bruce D."/>
            <person name="Goodwin L."/>
            <person name="Pitluck S."/>
            <person name="Kyrpides N."/>
            <person name="Mavromatis K."/>
            <person name="Ivanova N."/>
            <person name="Saunders E."/>
            <person name="Brettin T."/>
            <person name="Detter J.C."/>
            <person name="Han C."/>
            <person name="Larimer F."/>
            <person name="Land M."/>
            <person name="Hauser L."/>
            <person name="Markowitz V."/>
            <person name="Cheng J.-F."/>
            <person name="Hugenholtz P."/>
            <person name="Woyke T."/>
            <person name="Wu D."/>
            <person name="Gronow S."/>
            <person name="Klenk H.-P."/>
            <person name="Eisen J.A."/>
        </authorList>
    </citation>
    <scope>NUCLEOTIDE SEQUENCE</scope>
    <source>
        <strain evidence="1">Eklund 17B</strain>
    </source>
</reference>
<name>B2TS39_CLOBB</name>
<accession>U4PHX0</accession>
<evidence type="ECO:0000313" key="1">
    <source>
        <dbReference type="EMBL" id="ACD23888.1"/>
    </source>
</evidence>
<dbReference type="AlphaFoldDB" id="B2TS39"/>
<dbReference type="PATRIC" id="fig|935198.13.peg.2417"/>